<organism evidence="2 3">
    <name type="scientific">Vibrio casei</name>
    <dbReference type="NCBI Taxonomy" id="673372"/>
    <lineage>
        <taxon>Bacteria</taxon>
        <taxon>Pseudomonadati</taxon>
        <taxon>Pseudomonadota</taxon>
        <taxon>Gammaproteobacteria</taxon>
        <taxon>Vibrionales</taxon>
        <taxon>Vibrionaceae</taxon>
        <taxon>Vibrio</taxon>
    </lineage>
</organism>
<evidence type="ECO:0000256" key="1">
    <source>
        <dbReference type="SAM" id="Phobius"/>
    </source>
</evidence>
<gene>
    <name evidence="2" type="ORF">CIK83_11400</name>
</gene>
<dbReference type="Pfam" id="PF11810">
    <property type="entry name" value="DUF3332"/>
    <property type="match status" value="1"/>
</dbReference>
<keyword evidence="3" id="KW-1185">Reference proteome</keyword>
<keyword evidence="1" id="KW-0472">Membrane</keyword>
<reference evidence="2 3" key="1">
    <citation type="journal article" date="2017" name="Elife">
        <title>Extensive horizontal gene transfer in cheese-associated bacteria.</title>
        <authorList>
            <person name="Bonham K.S."/>
            <person name="Wolfe B.E."/>
            <person name="Dutton R.J."/>
        </authorList>
    </citation>
    <scope>NUCLEOTIDE SEQUENCE [LARGE SCALE GENOMIC DNA]</scope>
    <source>
        <strain evidence="2 3">JB196</strain>
    </source>
</reference>
<sequence>MKKLKIAIVAALGVTTLSGCMGQMGVTGLVTKGNLMAVDNRYAREGLFILMSPIYGIASIADLFIFNSIEFWTGKNIITGKSPAVVDTKIDALLKVNDKVDGSLTTAPIQANNAQVENTTIQQIDNNTLEMNISYVNGTQKTLRGVKTGDAVEFYSDNQLVTTVKIQELENYVTAAQL</sequence>
<keyword evidence="1" id="KW-0812">Transmembrane</keyword>
<proteinExistence type="predicted"/>
<comment type="caution">
    <text evidence="2">The sequence shown here is derived from an EMBL/GenBank/DDBJ whole genome shotgun (WGS) entry which is preliminary data.</text>
</comment>
<dbReference type="RefSeq" id="WP_086961364.1">
    <property type="nucleotide sequence ID" value="NZ_FUKS01000038.1"/>
</dbReference>
<protein>
    <submittedName>
        <fullName evidence="2">DUF3332 domain-containing protein</fullName>
    </submittedName>
</protein>
<dbReference type="Proteomes" id="UP000252479">
    <property type="component" value="Unassembled WGS sequence"/>
</dbReference>
<keyword evidence="1" id="KW-1133">Transmembrane helix</keyword>
<dbReference type="AlphaFoldDB" id="A0A368LH55"/>
<evidence type="ECO:0000313" key="3">
    <source>
        <dbReference type="Proteomes" id="UP000252479"/>
    </source>
</evidence>
<name>A0A368LH55_9VIBR</name>
<dbReference type="PROSITE" id="PS51257">
    <property type="entry name" value="PROKAR_LIPOPROTEIN"/>
    <property type="match status" value="1"/>
</dbReference>
<dbReference type="EMBL" id="QPGL01000002">
    <property type="protein sequence ID" value="RCS70074.1"/>
    <property type="molecule type" value="Genomic_DNA"/>
</dbReference>
<dbReference type="InterPro" id="IPR021768">
    <property type="entry name" value="DUF3332"/>
</dbReference>
<evidence type="ECO:0000313" key="2">
    <source>
        <dbReference type="EMBL" id="RCS70074.1"/>
    </source>
</evidence>
<feature type="transmembrane region" description="Helical" evidence="1">
    <location>
        <begin position="46"/>
        <end position="66"/>
    </location>
</feature>
<accession>A0A368LH55</accession>
<dbReference type="GeneID" id="303189528"/>